<dbReference type="EMBL" id="JACHMN010000002">
    <property type="protein sequence ID" value="MBB5871999.1"/>
    <property type="molecule type" value="Genomic_DNA"/>
</dbReference>
<dbReference type="Proteomes" id="UP000587527">
    <property type="component" value="Unassembled WGS sequence"/>
</dbReference>
<accession>A0A841BXZ1</accession>
<sequence length="90" mass="9939">MATTQPDPHMYTAVLFQGRHQIGHGPGTEFTVILDLQTPRGLTRARYELNLLLALMATELAADTDPAALHLSVTGPHGHRFTWRLLEPSP</sequence>
<dbReference type="RefSeq" id="WP_184840428.1">
    <property type="nucleotide sequence ID" value="NZ_JACHMN010000002.1"/>
</dbReference>
<name>A0A841BXZ1_9ACTN</name>
<comment type="caution">
    <text evidence="1">The sequence shown here is derived from an EMBL/GenBank/DDBJ whole genome shotgun (WGS) entry which is preliminary data.</text>
</comment>
<gene>
    <name evidence="1" type="ORF">F4553_005378</name>
</gene>
<keyword evidence="2" id="KW-1185">Reference proteome</keyword>
<evidence type="ECO:0000313" key="1">
    <source>
        <dbReference type="EMBL" id="MBB5871999.1"/>
    </source>
</evidence>
<dbReference type="AlphaFoldDB" id="A0A841BXZ1"/>
<protein>
    <submittedName>
        <fullName evidence="1">Uncharacterized protein</fullName>
    </submittedName>
</protein>
<proteinExistence type="predicted"/>
<evidence type="ECO:0000313" key="2">
    <source>
        <dbReference type="Proteomes" id="UP000587527"/>
    </source>
</evidence>
<reference evidence="1 2" key="1">
    <citation type="submission" date="2020-08" db="EMBL/GenBank/DDBJ databases">
        <title>Sequencing the genomes of 1000 actinobacteria strains.</title>
        <authorList>
            <person name="Klenk H.-P."/>
        </authorList>
    </citation>
    <scope>NUCLEOTIDE SEQUENCE [LARGE SCALE GENOMIC DNA]</scope>
    <source>
        <strain evidence="1 2">DSM 45362</strain>
    </source>
</reference>
<organism evidence="1 2">
    <name type="scientific">Allocatelliglobosispora scoriae</name>
    <dbReference type="NCBI Taxonomy" id="643052"/>
    <lineage>
        <taxon>Bacteria</taxon>
        <taxon>Bacillati</taxon>
        <taxon>Actinomycetota</taxon>
        <taxon>Actinomycetes</taxon>
        <taxon>Micromonosporales</taxon>
        <taxon>Micromonosporaceae</taxon>
        <taxon>Allocatelliglobosispora</taxon>
    </lineage>
</organism>